<proteinExistence type="predicted"/>
<evidence type="ECO:0000313" key="4">
    <source>
        <dbReference type="EMBL" id="ARU47869.1"/>
    </source>
</evidence>
<accession>A0A1Y0HIF1</accession>
<dbReference type="GO" id="GO:0043709">
    <property type="term" value="P:cell adhesion involved in single-species biofilm formation"/>
    <property type="evidence" value="ECO:0007669"/>
    <property type="project" value="TreeGrafter"/>
</dbReference>
<dbReference type="InterPro" id="IPR043128">
    <property type="entry name" value="Rev_trsase/Diguanyl_cyclase"/>
</dbReference>
<dbReference type="InterPro" id="IPR050469">
    <property type="entry name" value="Diguanylate_Cyclase"/>
</dbReference>
<dbReference type="EC" id="2.7.7.65" evidence="1"/>
<evidence type="ECO:0000256" key="2">
    <source>
        <dbReference type="ARBA" id="ARBA00034247"/>
    </source>
</evidence>
<dbReference type="InterPro" id="IPR000160">
    <property type="entry name" value="GGDEF_dom"/>
</dbReference>
<dbReference type="Pfam" id="PF00990">
    <property type="entry name" value="GGDEF"/>
    <property type="match status" value="1"/>
</dbReference>
<dbReference type="FunFam" id="3.30.70.270:FF:000001">
    <property type="entry name" value="Diguanylate cyclase domain protein"/>
    <property type="match status" value="1"/>
</dbReference>
<evidence type="ECO:0000259" key="3">
    <source>
        <dbReference type="PROSITE" id="PS50887"/>
    </source>
</evidence>
<dbReference type="GO" id="GO:0005886">
    <property type="term" value="C:plasma membrane"/>
    <property type="evidence" value="ECO:0007669"/>
    <property type="project" value="TreeGrafter"/>
</dbReference>
<dbReference type="PROSITE" id="PS50887">
    <property type="entry name" value="GGDEF"/>
    <property type="match status" value="1"/>
</dbReference>
<evidence type="ECO:0000256" key="1">
    <source>
        <dbReference type="ARBA" id="ARBA00012528"/>
    </source>
</evidence>
<gene>
    <name evidence="4" type="ORF">Sdiek1_0700</name>
</gene>
<dbReference type="Proteomes" id="UP000196005">
    <property type="component" value="Chromosome"/>
</dbReference>
<dbReference type="InterPro" id="IPR029787">
    <property type="entry name" value="Nucleotide_cyclase"/>
</dbReference>
<name>A0A1Y0HIF1_9BACT</name>
<dbReference type="GO" id="GO:0052621">
    <property type="term" value="F:diguanylate cyclase activity"/>
    <property type="evidence" value="ECO:0007669"/>
    <property type="project" value="UniProtKB-EC"/>
</dbReference>
<evidence type="ECO:0000313" key="5">
    <source>
        <dbReference type="Proteomes" id="UP000196005"/>
    </source>
</evidence>
<dbReference type="KEGG" id="suls:Sdiek1_0700"/>
<keyword evidence="5" id="KW-1185">Reference proteome</keyword>
<comment type="catalytic activity">
    <reaction evidence="2">
        <text>2 GTP = 3',3'-c-di-GMP + 2 diphosphate</text>
        <dbReference type="Rhea" id="RHEA:24898"/>
        <dbReference type="ChEBI" id="CHEBI:33019"/>
        <dbReference type="ChEBI" id="CHEBI:37565"/>
        <dbReference type="ChEBI" id="CHEBI:58805"/>
        <dbReference type="EC" id="2.7.7.65"/>
    </reaction>
</comment>
<dbReference type="SUPFAM" id="SSF55073">
    <property type="entry name" value="Nucleotide cyclase"/>
    <property type="match status" value="1"/>
</dbReference>
<organism evidence="4 5">
    <name type="scientific">Sulfurospirillum diekertiae</name>
    <dbReference type="NCBI Taxonomy" id="1854492"/>
    <lineage>
        <taxon>Bacteria</taxon>
        <taxon>Pseudomonadati</taxon>
        <taxon>Campylobacterota</taxon>
        <taxon>Epsilonproteobacteria</taxon>
        <taxon>Campylobacterales</taxon>
        <taxon>Sulfurospirillaceae</taxon>
        <taxon>Sulfurospirillum</taxon>
    </lineage>
</organism>
<reference evidence="5" key="1">
    <citation type="submission" date="2017-05" db="EMBL/GenBank/DDBJ databases">
        <title>Dechlorination kinetics govern the competition between two new strains of the genus Sulfurospirillum.</title>
        <authorList>
            <person name="Buttet G.F."/>
            <person name="Murray A.M."/>
            <person name="Goris T."/>
            <person name="Burion M."/>
            <person name="Lin B."/>
            <person name="Rolle M."/>
            <person name="Maillard J."/>
        </authorList>
    </citation>
    <scope>NUCLEOTIDE SEQUENCE [LARGE SCALE GENOMIC DNA]</scope>
    <source>
        <strain evidence="5">SL2-1</strain>
    </source>
</reference>
<sequence length="317" mass="36541">MEMNNNNHIAEMVFQLAEETFAKLKSLNIPPYPKYYHDTFVETLQKSGDTELMDLTKKHSYLFSNAQQEEMVSETCFGLMKKGLEEFVKTNDNLKFISDETSINIDNIKKDYESVDTHQVLQAFDNFQGKILHELQAADETIAKLKLEVERLERESNIDPLTKAHNRRVLVKDLEELLSVGRDRDMDMHLVMFDADDFKQINDSFGHIAGDKTLIFLSKLIQNSLRRGTRIYRYGGEEFVVILNRTSFEEATKIVDRIIKETSDSKLLYKNHDIHLTLSAGICSHKRTMSADDLLDTADKALYEAKKSGKNCFRSAH</sequence>
<dbReference type="PANTHER" id="PTHR45138:SF9">
    <property type="entry name" value="DIGUANYLATE CYCLASE DGCM-RELATED"/>
    <property type="match status" value="1"/>
</dbReference>
<feature type="domain" description="GGDEF" evidence="3">
    <location>
        <begin position="186"/>
        <end position="317"/>
    </location>
</feature>
<dbReference type="SMART" id="SM00267">
    <property type="entry name" value="GGDEF"/>
    <property type="match status" value="1"/>
</dbReference>
<dbReference type="NCBIfam" id="TIGR00254">
    <property type="entry name" value="GGDEF"/>
    <property type="match status" value="1"/>
</dbReference>
<dbReference type="PANTHER" id="PTHR45138">
    <property type="entry name" value="REGULATORY COMPONENTS OF SENSORY TRANSDUCTION SYSTEM"/>
    <property type="match status" value="1"/>
</dbReference>
<keyword evidence="4" id="KW-0808">Transferase</keyword>
<dbReference type="CDD" id="cd01949">
    <property type="entry name" value="GGDEF"/>
    <property type="match status" value="1"/>
</dbReference>
<protein>
    <recommendedName>
        <fullName evidence="1">diguanylate cyclase</fullName>
        <ecNumber evidence="1">2.7.7.65</ecNumber>
    </recommendedName>
</protein>
<dbReference type="AlphaFoldDB" id="A0A1Y0HIF1"/>
<dbReference type="GO" id="GO:1902201">
    <property type="term" value="P:negative regulation of bacterial-type flagellum-dependent cell motility"/>
    <property type="evidence" value="ECO:0007669"/>
    <property type="project" value="TreeGrafter"/>
</dbReference>
<dbReference type="Gene3D" id="3.30.70.270">
    <property type="match status" value="1"/>
</dbReference>
<keyword evidence="4" id="KW-0548">Nucleotidyltransferase</keyword>
<dbReference type="EMBL" id="CP021416">
    <property type="protein sequence ID" value="ARU47869.1"/>
    <property type="molecule type" value="Genomic_DNA"/>
</dbReference>